<dbReference type="Pfam" id="PF13360">
    <property type="entry name" value="PQQ_2"/>
    <property type="match status" value="1"/>
</dbReference>
<feature type="chain" id="PRO_5022790455" evidence="1">
    <location>
        <begin position="21"/>
        <end position="438"/>
    </location>
</feature>
<evidence type="ECO:0000259" key="2">
    <source>
        <dbReference type="Pfam" id="PF13360"/>
    </source>
</evidence>
<dbReference type="EMBL" id="SJPG01000001">
    <property type="protein sequence ID" value="TWT61205.1"/>
    <property type="molecule type" value="Genomic_DNA"/>
</dbReference>
<name>A0A5C5XGA3_9PLAN</name>
<gene>
    <name evidence="3" type="ORF">Pan54_19400</name>
</gene>
<feature type="signal peptide" evidence="1">
    <location>
        <begin position="1"/>
        <end position="20"/>
    </location>
</feature>
<dbReference type="InterPro" id="IPR011047">
    <property type="entry name" value="Quinoprotein_ADH-like_sf"/>
</dbReference>
<sequence length="438" mass="47758" precursor="true">MHHLYCWLITIIAVTGTANAADEWPQFRGPEGNGHVENAKLPTQWSETENVRWKVPVAGEGFSSPVISGNQIWMTTAIVEPLSAEEEEAKLAQLANPRGIQFGGPLTLKAIAFDVNTGELLHDVECFQFPGANPKHATNSYASPTPVISEGRLYCHFGDYGTCCIDTASGEILWQNQELHVDHQNGPGSSPVLWNDLLIIHFDGIDFQFLTAMNKDDGHVVWKTDRSGEMNPKPEMKKAYGTPTIQAVNGKDQIISPAANWVYGYDPATGTELWKAGYGQLGFSTVPKPVIGNGMAYVCTSFMQSRLVAVKYDGAGDVTESHVVWTADRQIPKTPSLLLVDNDLFFVGDAGIATMLDATTGEQIWQERFPGQYSASPLLANGNVYVSNKEGVTTVFKMGETFELVSENTLDSGCMASAAVKGNAIFLRTLTHLYCIAE</sequence>
<reference evidence="3 4" key="1">
    <citation type="submission" date="2019-02" db="EMBL/GenBank/DDBJ databases">
        <title>Deep-cultivation of Planctomycetes and their phenomic and genomic characterization uncovers novel biology.</title>
        <authorList>
            <person name="Wiegand S."/>
            <person name="Jogler M."/>
            <person name="Boedeker C."/>
            <person name="Pinto D."/>
            <person name="Vollmers J."/>
            <person name="Rivas-Marin E."/>
            <person name="Kohn T."/>
            <person name="Peeters S.H."/>
            <person name="Heuer A."/>
            <person name="Rast P."/>
            <person name="Oberbeckmann S."/>
            <person name="Bunk B."/>
            <person name="Jeske O."/>
            <person name="Meyerdierks A."/>
            <person name="Storesund J.E."/>
            <person name="Kallscheuer N."/>
            <person name="Luecker S."/>
            <person name="Lage O.M."/>
            <person name="Pohl T."/>
            <person name="Merkel B.J."/>
            <person name="Hornburger P."/>
            <person name="Mueller R.-W."/>
            <person name="Bruemmer F."/>
            <person name="Labrenz M."/>
            <person name="Spormann A.M."/>
            <person name="Op Den Camp H."/>
            <person name="Overmann J."/>
            <person name="Amann R."/>
            <person name="Jetten M.S.M."/>
            <person name="Mascher T."/>
            <person name="Medema M.H."/>
            <person name="Devos D.P."/>
            <person name="Kaster A.-K."/>
            <person name="Ovreas L."/>
            <person name="Rohde M."/>
            <person name="Galperin M.Y."/>
            <person name="Jogler C."/>
        </authorList>
    </citation>
    <scope>NUCLEOTIDE SEQUENCE [LARGE SCALE GENOMIC DNA]</scope>
    <source>
        <strain evidence="3 4">Pan54</strain>
    </source>
</reference>
<dbReference type="SUPFAM" id="SSF50998">
    <property type="entry name" value="Quinoprotein alcohol dehydrogenase-like"/>
    <property type="match status" value="1"/>
</dbReference>
<organism evidence="3 4">
    <name type="scientific">Rubinisphaera italica</name>
    <dbReference type="NCBI Taxonomy" id="2527969"/>
    <lineage>
        <taxon>Bacteria</taxon>
        <taxon>Pseudomonadati</taxon>
        <taxon>Planctomycetota</taxon>
        <taxon>Planctomycetia</taxon>
        <taxon>Planctomycetales</taxon>
        <taxon>Planctomycetaceae</taxon>
        <taxon>Rubinisphaera</taxon>
    </lineage>
</organism>
<accession>A0A5C5XGA3</accession>
<proteinExistence type="predicted"/>
<keyword evidence="4" id="KW-1185">Reference proteome</keyword>
<dbReference type="PANTHER" id="PTHR34512:SF30">
    <property type="entry name" value="OUTER MEMBRANE PROTEIN ASSEMBLY FACTOR BAMB"/>
    <property type="match status" value="1"/>
</dbReference>
<evidence type="ECO:0000313" key="3">
    <source>
        <dbReference type="EMBL" id="TWT61205.1"/>
    </source>
</evidence>
<evidence type="ECO:0000313" key="4">
    <source>
        <dbReference type="Proteomes" id="UP000316095"/>
    </source>
</evidence>
<keyword evidence="1" id="KW-0732">Signal</keyword>
<protein>
    <submittedName>
        <fullName evidence="3">Outer membrane biogenesis protein BamB</fullName>
    </submittedName>
</protein>
<dbReference type="InterPro" id="IPR002372">
    <property type="entry name" value="PQQ_rpt_dom"/>
</dbReference>
<comment type="caution">
    <text evidence="3">The sequence shown here is derived from an EMBL/GenBank/DDBJ whole genome shotgun (WGS) entry which is preliminary data.</text>
</comment>
<evidence type="ECO:0000256" key="1">
    <source>
        <dbReference type="SAM" id="SignalP"/>
    </source>
</evidence>
<dbReference type="Proteomes" id="UP000316095">
    <property type="component" value="Unassembled WGS sequence"/>
</dbReference>
<dbReference type="PANTHER" id="PTHR34512">
    <property type="entry name" value="CELL SURFACE PROTEIN"/>
    <property type="match status" value="1"/>
</dbReference>
<feature type="domain" description="Pyrrolo-quinoline quinone repeat" evidence="2">
    <location>
        <begin position="210"/>
        <end position="436"/>
    </location>
</feature>
<dbReference type="InterPro" id="IPR015943">
    <property type="entry name" value="WD40/YVTN_repeat-like_dom_sf"/>
</dbReference>
<dbReference type="OrthoDB" id="244732at2"/>
<dbReference type="Gene3D" id="2.130.10.10">
    <property type="entry name" value="YVTN repeat-like/Quinoprotein amine dehydrogenase"/>
    <property type="match status" value="2"/>
</dbReference>
<dbReference type="AlphaFoldDB" id="A0A5C5XGA3"/>
<dbReference type="RefSeq" id="WP_146503225.1">
    <property type="nucleotide sequence ID" value="NZ_SJPG01000001.1"/>
</dbReference>